<name>D3BRL3_HETP5</name>
<proteinExistence type="predicted"/>
<comment type="caution">
    <text evidence="2">The sequence shown here is derived from an EMBL/GenBank/DDBJ whole genome shotgun (WGS) entry which is preliminary data.</text>
</comment>
<dbReference type="EMBL" id="ADBJ01000050">
    <property type="protein sequence ID" value="EFA76045.1"/>
    <property type="molecule type" value="Genomic_DNA"/>
</dbReference>
<evidence type="ECO:0000313" key="3">
    <source>
        <dbReference type="Proteomes" id="UP000001396"/>
    </source>
</evidence>
<dbReference type="InterPro" id="IPR005639">
    <property type="entry name" value="Pest_crys_dom_I"/>
</dbReference>
<evidence type="ECO:0000259" key="1">
    <source>
        <dbReference type="Pfam" id="PF03945"/>
    </source>
</evidence>
<protein>
    <recommendedName>
        <fullName evidence="1">Pesticidal crystal protein domain-containing protein</fullName>
    </recommendedName>
</protein>
<evidence type="ECO:0000313" key="2">
    <source>
        <dbReference type="EMBL" id="EFA76045.1"/>
    </source>
</evidence>
<reference evidence="2 3" key="1">
    <citation type="journal article" date="2011" name="Genome Res.">
        <title>Phylogeny-wide analysis of social amoeba genomes highlights ancient origins for complex intercellular communication.</title>
        <authorList>
            <person name="Heidel A.J."/>
            <person name="Lawal H.M."/>
            <person name="Felder M."/>
            <person name="Schilde C."/>
            <person name="Helps N.R."/>
            <person name="Tunggal B."/>
            <person name="Rivero F."/>
            <person name="John U."/>
            <person name="Schleicher M."/>
            <person name="Eichinger L."/>
            <person name="Platzer M."/>
            <person name="Noegel A.A."/>
            <person name="Schaap P."/>
            <person name="Gloeckner G."/>
        </authorList>
    </citation>
    <scope>NUCLEOTIDE SEQUENCE [LARGE SCALE GENOMIC DNA]</scope>
    <source>
        <strain evidence="3">ATCC 26659 / Pp 5 / PN500</strain>
    </source>
</reference>
<dbReference type="InParanoid" id="D3BRL3"/>
<dbReference type="GO" id="GO:0001907">
    <property type="term" value="P:symbiont-mediated killing of host cell"/>
    <property type="evidence" value="ECO:0007669"/>
    <property type="project" value="InterPro"/>
</dbReference>
<gene>
    <name evidence="2" type="ORF">PPL_10624</name>
</gene>
<dbReference type="Pfam" id="PF03945">
    <property type="entry name" value="Endotoxin_N"/>
    <property type="match status" value="1"/>
</dbReference>
<keyword evidence="3" id="KW-1185">Reference proteome</keyword>
<feature type="domain" description="Pesticidal crystal protein" evidence="1">
    <location>
        <begin position="54"/>
        <end position="230"/>
    </location>
</feature>
<sequence length="545" mass="61674">MSTTTLLSQAGKQKILTFANVFRSKFADSFGNFLEKSTAASTSLVVDICYSRLGPALCAGSLLVFNIILNNSAIEDKQNKEIYDILNRATRGLVAGWNQANIKGATNLIEQLLEFQLLLAKNKPVDADYVKLKSLTQAVLDYLNSHSDNYAAYISVHLKFLEDVNNRSEYYRLTATEQQLYLSQLDQLNKKYMQKLQAVYYMGQKEIEQMYPDKKYESGDYNARFNHLQQYPLYSKVFCQTTDVINTMINGPRTQTIGGVNKAAMDSYRMSSTELQYYLYTEKAHFYVSDIKRILIYADTENIYAIQNDYIDSFNNYSKRYGENKGEFVIVGAIDSPQLMVNQIPNAGGSLKYIGLPGSNQKFGASNHFKLPVELVGYAKHKIGRINGIARATSENRKTDFYGLIFTMFPSNVNFFTNLSTTTLTIINGSKVDYATPIGNYEIMLDHQNIGMDSIKARNSVLYNVECRAKATKFIINIFCELFTAGLVASIRTQEQEDKDALTFKSTANGYFINFSPMTINLSRKLVLTLNRETIIKQVIFIPLA</sequence>
<dbReference type="Proteomes" id="UP000001396">
    <property type="component" value="Unassembled WGS sequence"/>
</dbReference>
<dbReference type="RefSeq" id="XP_020428179.1">
    <property type="nucleotide sequence ID" value="XM_020581392.1"/>
</dbReference>
<accession>D3BRL3</accession>
<dbReference type="GO" id="GO:0090729">
    <property type="term" value="F:toxin activity"/>
    <property type="evidence" value="ECO:0007669"/>
    <property type="project" value="InterPro"/>
</dbReference>
<dbReference type="AlphaFoldDB" id="D3BRL3"/>
<organism evidence="2 3">
    <name type="scientific">Heterostelium pallidum (strain ATCC 26659 / Pp 5 / PN500)</name>
    <name type="common">Cellular slime mold</name>
    <name type="synonym">Polysphondylium pallidum</name>
    <dbReference type="NCBI Taxonomy" id="670386"/>
    <lineage>
        <taxon>Eukaryota</taxon>
        <taxon>Amoebozoa</taxon>
        <taxon>Evosea</taxon>
        <taxon>Eumycetozoa</taxon>
        <taxon>Dictyostelia</taxon>
        <taxon>Acytosteliales</taxon>
        <taxon>Acytosteliaceae</taxon>
        <taxon>Heterostelium</taxon>
    </lineage>
</organism>
<dbReference type="GeneID" id="31366093"/>